<proteinExistence type="predicted"/>
<keyword evidence="2" id="KW-0687">Ribonucleoprotein</keyword>
<protein>
    <recommendedName>
        <fullName evidence="1">50S ribosomal protein L21</fullName>
    </recommendedName>
</protein>
<name>A0A7C0U4B7_DESA2</name>
<gene>
    <name evidence="2" type="ORF">ENG63_11470</name>
</gene>
<dbReference type="GO" id="GO:0005840">
    <property type="term" value="C:ribosome"/>
    <property type="evidence" value="ECO:0007669"/>
    <property type="project" value="UniProtKB-KW"/>
</dbReference>
<keyword evidence="2" id="KW-0689">Ribosomal protein</keyword>
<dbReference type="Proteomes" id="UP000886289">
    <property type="component" value="Unassembled WGS sequence"/>
</dbReference>
<reference evidence="2" key="1">
    <citation type="journal article" date="2020" name="mSystems">
        <title>Genome- and Community-Level Interaction Insights into Carbon Utilization and Element Cycling Functions of Hydrothermarchaeota in Hydrothermal Sediment.</title>
        <authorList>
            <person name="Zhou Z."/>
            <person name="Liu Y."/>
            <person name="Xu W."/>
            <person name="Pan J."/>
            <person name="Luo Z.H."/>
            <person name="Li M."/>
        </authorList>
    </citation>
    <scope>NUCLEOTIDE SEQUENCE [LARGE SCALE GENOMIC DNA]</scope>
    <source>
        <strain evidence="2">HyVt-233</strain>
    </source>
</reference>
<dbReference type="Pfam" id="PF00829">
    <property type="entry name" value="Ribosomal_L21p"/>
    <property type="match status" value="1"/>
</dbReference>
<dbReference type="InterPro" id="IPR028909">
    <property type="entry name" value="bL21-like"/>
</dbReference>
<evidence type="ECO:0000256" key="1">
    <source>
        <dbReference type="ARBA" id="ARBA00035483"/>
    </source>
</evidence>
<evidence type="ECO:0000313" key="2">
    <source>
        <dbReference type="EMBL" id="HDD45454.1"/>
    </source>
</evidence>
<dbReference type="SUPFAM" id="SSF141091">
    <property type="entry name" value="L21p-like"/>
    <property type="match status" value="1"/>
</dbReference>
<dbReference type="AlphaFoldDB" id="A0A7C0U4B7"/>
<dbReference type="GO" id="GO:0005737">
    <property type="term" value="C:cytoplasm"/>
    <property type="evidence" value="ECO:0007669"/>
    <property type="project" value="UniProtKB-ARBA"/>
</dbReference>
<dbReference type="EMBL" id="DRBS01000427">
    <property type="protein sequence ID" value="HDD45454.1"/>
    <property type="molecule type" value="Genomic_DNA"/>
</dbReference>
<organism evidence="2">
    <name type="scientific">Desulfofervidus auxilii</name>
    <dbReference type="NCBI Taxonomy" id="1621989"/>
    <lineage>
        <taxon>Bacteria</taxon>
        <taxon>Pseudomonadati</taxon>
        <taxon>Thermodesulfobacteriota</taxon>
        <taxon>Candidatus Desulfofervidia</taxon>
        <taxon>Candidatus Desulfofervidales</taxon>
        <taxon>Candidatus Desulfofervidaceae</taxon>
        <taxon>Candidatus Desulfofervidus</taxon>
    </lineage>
</organism>
<sequence>FKRRKRYHKKRGHRQYFTAVRIEEIKV</sequence>
<feature type="non-terminal residue" evidence="2">
    <location>
        <position position="1"/>
    </location>
</feature>
<accession>A0A7C0U4B7</accession>
<dbReference type="InterPro" id="IPR036164">
    <property type="entry name" value="bL21-like_sf"/>
</dbReference>
<comment type="caution">
    <text evidence="2">The sequence shown here is derived from an EMBL/GenBank/DDBJ whole genome shotgun (WGS) entry which is preliminary data.</text>
</comment>